<dbReference type="InterPro" id="IPR001763">
    <property type="entry name" value="Rhodanese-like_dom"/>
</dbReference>
<keyword evidence="2" id="KW-0808">Transferase</keyword>
<dbReference type="RefSeq" id="WP_200326060.1">
    <property type="nucleotide sequence ID" value="NZ_JAENJH010000015.1"/>
</dbReference>
<accession>A0A934QZ77</accession>
<evidence type="ECO:0000313" key="3">
    <source>
        <dbReference type="Proteomes" id="UP000635245"/>
    </source>
</evidence>
<dbReference type="SUPFAM" id="SSF53335">
    <property type="entry name" value="S-adenosyl-L-methionine-dependent methyltransferases"/>
    <property type="match status" value="1"/>
</dbReference>
<dbReference type="PROSITE" id="PS50206">
    <property type="entry name" value="RHODANESE_3"/>
    <property type="match status" value="1"/>
</dbReference>
<evidence type="ECO:0000259" key="1">
    <source>
        <dbReference type="PROSITE" id="PS50206"/>
    </source>
</evidence>
<dbReference type="GO" id="GO:0008168">
    <property type="term" value="F:methyltransferase activity"/>
    <property type="evidence" value="ECO:0007669"/>
    <property type="project" value="UniProtKB-KW"/>
</dbReference>
<feature type="domain" description="Rhodanese" evidence="1">
    <location>
        <begin position="9"/>
        <end position="90"/>
    </location>
</feature>
<dbReference type="CDD" id="cd02440">
    <property type="entry name" value="AdoMet_MTases"/>
    <property type="match status" value="1"/>
</dbReference>
<dbReference type="GO" id="GO:0032259">
    <property type="term" value="P:methylation"/>
    <property type="evidence" value="ECO:0007669"/>
    <property type="project" value="UniProtKB-KW"/>
</dbReference>
<dbReference type="Gene3D" id="3.40.50.150">
    <property type="entry name" value="Vaccinia Virus protein VP39"/>
    <property type="match status" value="1"/>
</dbReference>
<reference evidence="2" key="1">
    <citation type="submission" date="2020-12" db="EMBL/GenBank/DDBJ databases">
        <title>Prauserella sp. ASG 168, a novel actinomycete isolated from cave rock.</title>
        <authorList>
            <person name="Suriyachadkun C."/>
        </authorList>
    </citation>
    <scope>NUCLEOTIDE SEQUENCE</scope>
    <source>
        <strain evidence="2">ASG 168</strain>
    </source>
</reference>
<dbReference type="Proteomes" id="UP000635245">
    <property type="component" value="Unassembled WGS sequence"/>
</dbReference>
<organism evidence="2 3">
    <name type="scientific">Prauserella cavernicola</name>
    <dbReference type="NCBI Taxonomy" id="2800127"/>
    <lineage>
        <taxon>Bacteria</taxon>
        <taxon>Bacillati</taxon>
        <taxon>Actinomycetota</taxon>
        <taxon>Actinomycetes</taxon>
        <taxon>Pseudonocardiales</taxon>
        <taxon>Pseudonocardiaceae</taxon>
        <taxon>Prauserella</taxon>
    </lineage>
</organism>
<gene>
    <name evidence="2" type="ORF">JHE00_33495</name>
</gene>
<keyword evidence="2" id="KW-0489">Methyltransferase</keyword>
<dbReference type="AlphaFoldDB" id="A0A934QZ77"/>
<dbReference type="Pfam" id="PF08242">
    <property type="entry name" value="Methyltransf_12"/>
    <property type="match status" value="1"/>
</dbReference>
<name>A0A934QZ77_9PSEU</name>
<evidence type="ECO:0000313" key="2">
    <source>
        <dbReference type="EMBL" id="MBK1789271.1"/>
    </source>
</evidence>
<proteinExistence type="predicted"/>
<dbReference type="InterPro" id="IPR013217">
    <property type="entry name" value="Methyltransf_12"/>
</dbReference>
<sequence>MSAHTHDDVDWASRLSSMRRLDALERESLASVATRLTNDLPADATVVDVGSGSGGMSAALAAALRERGGGTLVLVDAVDELLAAALEAARDAGGSTVAVETVVADLGTAMLHDLVDGADLIWGSAVVHHLPDQQLAITRLADALHPGGLLAIAEGGLEARCLPWDLGIGEPGLEGRLAAAREDWFRQLRATMPDSVRMPYGWGTALRQAGLTDIGAFSYLLDHPAPTTQAVVDFTVERTTWLSEIVEDRLGDGDRAALRRLLDPAGPDYLGSRDDLYLLNVRTVHCGWHR</sequence>
<comment type="caution">
    <text evidence="2">The sequence shown here is derived from an EMBL/GenBank/DDBJ whole genome shotgun (WGS) entry which is preliminary data.</text>
</comment>
<keyword evidence="3" id="KW-1185">Reference proteome</keyword>
<dbReference type="InterPro" id="IPR029063">
    <property type="entry name" value="SAM-dependent_MTases_sf"/>
</dbReference>
<protein>
    <submittedName>
        <fullName evidence="2">Methyltransferase domain-containing protein</fullName>
    </submittedName>
</protein>
<dbReference type="EMBL" id="JAENJH010000015">
    <property type="protein sequence ID" value="MBK1789271.1"/>
    <property type="molecule type" value="Genomic_DNA"/>
</dbReference>